<keyword evidence="2" id="KW-0472">Membrane</keyword>
<name>A0A2R5FIS2_9STRA</name>
<keyword evidence="2" id="KW-1133">Transmembrane helix</keyword>
<reference evidence="3 4" key="1">
    <citation type="submission" date="2017-12" db="EMBL/GenBank/DDBJ databases">
        <title>Sequencing, de novo assembly and annotation of complete genome of a new Thraustochytrid species, strain FCC1311.</title>
        <authorList>
            <person name="Sedici K."/>
            <person name="Godart F."/>
            <person name="Aiese Cigliano R."/>
            <person name="Sanseverino W."/>
            <person name="Barakat M."/>
            <person name="Ortet P."/>
            <person name="Marechal E."/>
            <person name="Cagnac O."/>
            <person name="Amato A."/>
        </authorList>
    </citation>
    <scope>NUCLEOTIDE SEQUENCE [LARGE SCALE GENOMIC DNA]</scope>
</reference>
<comment type="caution">
    <text evidence="3">The sequence shown here is derived from an EMBL/GenBank/DDBJ whole genome shotgun (WGS) entry which is preliminary data.</text>
</comment>
<evidence type="ECO:0000256" key="1">
    <source>
        <dbReference type="SAM" id="MobiDB-lite"/>
    </source>
</evidence>
<evidence type="ECO:0000313" key="4">
    <source>
        <dbReference type="Proteomes" id="UP000241890"/>
    </source>
</evidence>
<proteinExistence type="predicted"/>
<dbReference type="EMBL" id="BEYU01000775">
    <property type="protein sequence ID" value="GBG16073.1"/>
    <property type="molecule type" value="Genomic_DNA"/>
</dbReference>
<dbReference type="Proteomes" id="UP000241890">
    <property type="component" value="Unassembled WGS sequence"/>
</dbReference>
<feature type="compositionally biased region" description="Low complexity" evidence="1">
    <location>
        <begin position="86"/>
        <end position="108"/>
    </location>
</feature>
<accession>A0A2R5FIS2</accession>
<evidence type="ECO:0000256" key="2">
    <source>
        <dbReference type="SAM" id="Phobius"/>
    </source>
</evidence>
<feature type="region of interest" description="Disordered" evidence="1">
    <location>
        <begin position="86"/>
        <end position="110"/>
    </location>
</feature>
<feature type="transmembrane region" description="Helical" evidence="2">
    <location>
        <begin position="119"/>
        <end position="141"/>
    </location>
</feature>
<keyword evidence="4" id="KW-1185">Reference proteome</keyword>
<gene>
    <name evidence="3" type="ORF">FCC1311_115632</name>
</gene>
<keyword evidence="2" id="KW-0812">Transmembrane</keyword>
<dbReference type="AlphaFoldDB" id="A0A2R5FIS2"/>
<dbReference type="InParanoid" id="A0A2R5FIS2"/>
<organism evidence="3 4">
    <name type="scientific">Hondaea fermentalgiana</name>
    <dbReference type="NCBI Taxonomy" id="2315210"/>
    <lineage>
        <taxon>Eukaryota</taxon>
        <taxon>Sar</taxon>
        <taxon>Stramenopiles</taxon>
        <taxon>Bigyra</taxon>
        <taxon>Labyrinthulomycetes</taxon>
        <taxon>Thraustochytrida</taxon>
        <taxon>Thraustochytriidae</taxon>
        <taxon>Hondaea</taxon>
    </lineage>
</organism>
<evidence type="ECO:0000313" key="3">
    <source>
        <dbReference type="EMBL" id="GBG16073.1"/>
    </source>
</evidence>
<sequence length="164" mass="16905">MAGKVCIDHGDTPSGGGAVLNDRVAFLFLEGDDGSSQVVAYNEDDYSEGAVAEGHSEASMALAESLLVVIGDQAAPAWQATIPAPPAAATAAPSTAEPTPAPTAAEPAIKPRRDAGPSALVWTLSCAAAVALVALLLVFAWHRRGRYQQHQKVSTVELAAQRAY</sequence>
<protein>
    <submittedName>
        <fullName evidence="3">Uncharacterized protein</fullName>
    </submittedName>
</protein>